<organism evidence="1 2">
    <name type="scientific">Phytophthora megakarya</name>
    <dbReference type="NCBI Taxonomy" id="4795"/>
    <lineage>
        <taxon>Eukaryota</taxon>
        <taxon>Sar</taxon>
        <taxon>Stramenopiles</taxon>
        <taxon>Oomycota</taxon>
        <taxon>Peronosporomycetes</taxon>
        <taxon>Peronosporales</taxon>
        <taxon>Peronosporaceae</taxon>
        <taxon>Phytophthora</taxon>
    </lineage>
</organism>
<dbReference type="EMBL" id="NBNE01003325">
    <property type="protein sequence ID" value="OWZ07974.1"/>
    <property type="molecule type" value="Genomic_DNA"/>
</dbReference>
<dbReference type="Proteomes" id="UP000198211">
    <property type="component" value="Unassembled WGS sequence"/>
</dbReference>
<evidence type="ECO:0000313" key="1">
    <source>
        <dbReference type="EMBL" id="OWZ07974.1"/>
    </source>
</evidence>
<comment type="caution">
    <text evidence="1">The sequence shown here is derived from an EMBL/GenBank/DDBJ whole genome shotgun (WGS) entry which is preliminary data.</text>
</comment>
<gene>
    <name evidence="1" type="ORF">PHMEG_00019555</name>
</gene>
<dbReference type="AlphaFoldDB" id="A0A225VS42"/>
<accession>A0A225VS42</accession>
<evidence type="ECO:0000313" key="2">
    <source>
        <dbReference type="Proteomes" id="UP000198211"/>
    </source>
</evidence>
<proteinExistence type="predicted"/>
<sequence length="114" mass="12894">MVRVTDASVTPITKSKKQGLTTMLQTVASMIRRWYHLLTSFRQQGLNPRLLCNNYETDRLSIVTCTVWWLGCESADAEALRLETVMRDFCKTQGNRAAVFVGDAKIAHTITLQT</sequence>
<keyword evidence="2" id="KW-1185">Reference proteome</keyword>
<name>A0A225VS42_9STRA</name>
<protein>
    <submittedName>
        <fullName evidence="1">Uncharacterized protein</fullName>
    </submittedName>
</protein>
<reference evidence="2" key="1">
    <citation type="submission" date="2017-03" db="EMBL/GenBank/DDBJ databases">
        <title>Phytopthora megakarya and P. palmivora, two closely related causual agents of cacao black pod achieved similar genome size and gene model numbers by different mechanisms.</title>
        <authorList>
            <person name="Ali S."/>
            <person name="Shao J."/>
            <person name="Larry D.J."/>
            <person name="Kronmiller B."/>
            <person name="Shen D."/>
            <person name="Strem M.D."/>
            <person name="Melnick R.L."/>
            <person name="Guiltinan M.J."/>
            <person name="Tyler B.M."/>
            <person name="Meinhardt L.W."/>
            <person name="Bailey B.A."/>
        </authorList>
    </citation>
    <scope>NUCLEOTIDE SEQUENCE [LARGE SCALE GENOMIC DNA]</scope>
    <source>
        <strain evidence="2">zdho120</strain>
    </source>
</reference>